<dbReference type="GO" id="GO:0005634">
    <property type="term" value="C:nucleus"/>
    <property type="evidence" value="ECO:0007669"/>
    <property type="project" value="TreeGrafter"/>
</dbReference>
<dbReference type="EMBL" id="CAJOBA010003329">
    <property type="protein sequence ID" value="CAF3678245.1"/>
    <property type="molecule type" value="Genomic_DNA"/>
</dbReference>
<evidence type="ECO:0000313" key="5">
    <source>
        <dbReference type="EMBL" id="CAF3678245.1"/>
    </source>
</evidence>
<evidence type="ECO:0000313" key="4">
    <source>
        <dbReference type="EMBL" id="CAF1099082.1"/>
    </source>
</evidence>
<sequence length="590" mass="66341">MVKSGDDKQSSSVAIVNRNLSPLHRTRSLTRGNLLSTVSLTQAKTQSRSKTEQKAHKIQPAATSVLISASDSVTNEITTVNGQSNNEMEQEEIDHATSDVSTTNNIICVTRKPGRKKLSPVLEFAKRLGRTEFLCLICNKVRLSNFMNLKVYMSMKSAIFSSQKIVTLYELQGKVAAIVTDNCSNIKSATQVGFGVRIYCCCHALNLMIQNSLQLWPKQTTDKKKEEDDDSGLSENDNTSMTEISSDDNEDEVDDDSSMNDSSTDDEQSRKYIRKIQKSSILYNAVKNMAPGQLKVGLIIDMKIRWNSTFKILKRLLLFRESLNEFHQHDLSNSIDSLKLSFDEWRTIETLANILDPMNDASEILAGQQYSSLSAAFGIINASEFFLKTKSYDPFENCVKSSLLKCFRFYFKDQMDKIQYKFMLLAAYLNPNTHLELSNEDKVLAKQLILEEWKTTSPAARATAPLVTTTQQQQQPPASTKMAIFLKKIGRPILSTLTTTNSKMSAPDVTEEIALFQLLPKKDINTSSFWLENTDRLPLLSKFVKKYLAIPASTVASESAFSIANFILRNSRCGFSSKSIKFSMFLRDKV</sequence>
<dbReference type="EMBL" id="CAJOBC010005448">
    <property type="protein sequence ID" value="CAF3864116.1"/>
    <property type="molecule type" value="Genomic_DNA"/>
</dbReference>
<dbReference type="OrthoDB" id="8805599at2759"/>
<dbReference type="Proteomes" id="UP000681722">
    <property type="component" value="Unassembled WGS sequence"/>
</dbReference>
<dbReference type="EMBL" id="CAJNOQ010005448">
    <property type="protein sequence ID" value="CAF1099082.1"/>
    <property type="molecule type" value="Genomic_DNA"/>
</dbReference>
<dbReference type="GO" id="GO:0046983">
    <property type="term" value="F:protein dimerization activity"/>
    <property type="evidence" value="ECO:0007669"/>
    <property type="project" value="InterPro"/>
</dbReference>
<dbReference type="Proteomes" id="UP000677228">
    <property type="component" value="Unassembled WGS sequence"/>
</dbReference>
<dbReference type="PANTHER" id="PTHR46169:SF29">
    <property type="entry name" value="DNA REPLICATION-RELATED ELEMENT FACTOR, ISOFORM A"/>
    <property type="match status" value="1"/>
</dbReference>
<dbReference type="Proteomes" id="UP000663829">
    <property type="component" value="Unassembled WGS sequence"/>
</dbReference>
<evidence type="ECO:0000313" key="6">
    <source>
        <dbReference type="EMBL" id="CAF3864116.1"/>
    </source>
</evidence>
<dbReference type="InterPro" id="IPR052717">
    <property type="entry name" value="Vacuolar_transposase_reg"/>
</dbReference>
<dbReference type="AlphaFoldDB" id="A0A814NYE9"/>
<reference evidence="4" key="1">
    <citation type="submission" date="2021-02" db="EMBL/GenBank/DDBJ databases">
        <authorList>
            <person name="Nowell W R."/>
        </authorList>
    </citation>
    <scope>NUCLEOTIDE SEQUENCE</scope>
</reference>
<dbReference type="Proteomes" id="UP000682733">
    <property type="component" value="Unassembled WGS sequence"/>
</dbReference>
<proteinExistence type="predicted"/>
<feature type="domain" description="HAT C-terminal dimerisation" evidence="2">
    <location>
        <begin position="520"/>
        <end position="588"/>
    </location>
</feature>
<feature type="compositionally biased region" description="Polar residues" evidence="1">
    <location>
        <begin position="233"/>
        <end position="244"/>
    </location>
</feature>
<evidence type="ECO:0000256" key="1">
    <source>
        <dbReference type="SAM" id="MobiDB-lite"/>
    </source>
</evidence>
<evidence type="ECO:0000313" key="3">
    <source>
        <dbReference type="EMBL" id="CAF0896961.1"/>
    </source>
</evidence>
<dbReference type="SUPFAM" id="SSF53098">
    <property type="entry name" value="Ribonuclease H-like"/>
    <property type="match status" value="1"/>
</dbReference>
<dbReference type="GO" id="GO:0006357">
    <property type="term" value="P:regulation of transcription by RNA polymerase II"/>
    <property type="evidence" value="ECO:0007669"/>
    <property type="project" value="TreeGrafter"/>
</dbReference>
<dbReference type="InterPro" id="IPR012337">
    <property type="entry name" value="RNaseH-like_sf"/>
</dbReference>
<evidence type="ECO:0000259" key="2">
    <source>
        <dbReference type="Pfam" id="PF05699"/>
    </source>
</evidence>
<dbReference type="InterPro" id="IPR008906">
    <property type="entry name" value="HATC_C_dom"/>
</dbReference>
<comment type="caution">
    <text evidence="4">The sequence shown here is derived from an EMBL/GenBank/DDBJ whole genome shotgun (WGS) entry which is preliminary data.</text>
</comment>
<gene>
    <name evidence="4" type="ORF">GPM918_LOCUS18653</name>
    <name evidence="3" type="ORF">OVA965_LOCUS9422</name>
    <name evidence="6" type="ORF">SRO942_LOCUS18650</name>
    <name evidence="5" type="ORF">TMI583_LOCUS9418</name>
</gene>
<feature type="compositionally biased region" description="Acidic residues" evidence="1">
    <location>
        <begin position="245"/>
        <end position="266"/>
    </location>
</feature>
<accession>A0A814NYE9</accession>
<dbReference type="EMBL" id="CAJNOK010003328">
    <property type="protein sequence ID" value="CAF0896961.1"/>
    <property type="molecule type" value="Genomic_DNA"/>
</dbReference>
<feature type="region of interest" description="Disordered" evidence="1">
    <location>
        <begin position="220"/>
        <end position="270"/>
    </location>
</feature>
<keyword evidence="7" id="KW-1185">Reference proteome</keyword>
<name>A0A814NYE9_9BILA</name>
<dbReference type="PANTHER" id="PTHR46169">
    <property type="entry name" value="DNA REPLICATION-RELATED ELEMENT FACTOR, ISOFORM A"/>
    <property type="match status" value="1"/>
</dbReference>
<dbReference type="Pfam" id="PF05699">
    <property type="entry name" value="Dimer_Tnp_hAT"/>
    <property type="match status" value="1"/>
</dbReference>
<protein>
    <recommendedName>
        <fullName evidence="2">HAT C-terminal dimerisation domain-containing protein</fullName>
    </recommendedName>
</protein>
<evidence type="ECO:0000313" key="7">
    <source>
        <dbReference type="Proteomes" id="UP000663829"/>
    </source>
</evidence>
<organism evidence="4 7">
    <name type="scientific">Didymodactylos carnosus</name>
    <dbReference type="NCBI Taxonomy" id="1234261"/>
    <lineage>
        <taxon>Eukaryota</taxon>
        <taxon>Metazoa</taxon>
        <taxon>Spiralia</taxon>
        <taxon>Gnathifera</taxon>
        <taxon>Rotifera</taxon>
        <taxon>Eurotatoria</taxon>
        <taxon>Bdelloidea</taxon>
        <taxon>Philodinida</taxon>
        <taxon>Philodinidae</taxon>
        <taxon>Didymodactylos</taxon>
    </lineage>
</organism>